<reference evidence="4" key="2">
    <citation type="submission" date="2020-05" db="UniProtKB">
        <authorList>
            <consortium name="EnsemblMetazoa"/>
        </authorList>
    </citation>
    <scope>IDENTIFICATION</scope>
    <source>
        <strain evidence="4">Ngousso</strain>
    </source>
</reference>
<keyword evidence="1" id="KW-0727">SH2 domain</keyword>
<evidence type="ECO:0000256" key="2">
    <source>
        <dbReference type="SAM" id="MobiDB-lite"/>
    </source>
</evidence>
<dbReference type="VEuPathDB" id="VectorBase:ACMO_004184"/>
<sequence>MNCTAINSNQIETTPNNLPRLMGGMGTATPLSTSHTPTSRTAKATICSGPGGTGGSVGTTVFFHRTTNNLLDVPRTANSSEEENSPTELNTCRKLTEKPPLVKRLTMGILRTAEDSRPLVHSSSSPSSSSSSSQTISDGYVNEGICADTAETTLSTTVFTTCSSNSNKLILFDAGGPRYNHTATTLLYPPAVPLRNDSLSLKEQHELKGAPWFQAGIPREISLEVLSRQNPGAFLVRQSTTKPGCFALSLRVPPPAPKVAHYLILRTIRGYKIKGFTKEFTSLRALITHHSVMPELLPVPLALPRPPQIVHRQEDPETYGSLNDFQNMITE</sequence>
<dbReference type="PROSITE" id="PS50001">
    <property type="entry name" value="SH2"/>
    <property type="match status" value="1"/>
</dbReference>
<dbReference type="Pfam" id="PF00017">
    <property type="entry name" value="SH2"/>
    <property type="match status" value="1"/>
</dbReference>
<keyword evidence="5" id="KW-1185">Reference proteome</keyword>
<feature type="region of interest" description="Disordered" evidence="2">
    <location>
        <begin position="113"/>
        <end position="136"/>
    </location>
</feature>
<feature type="region of interest" description="Disordered" evidence="2">
    <location>
        <begin position="73"/>
        <end position="94"/>
    </location>
</feature>
<feature type="compositionally biased region" description="Low complexity" evidence="2">
    <location>
        <begin position="122"/>
        <end position="133"/>
    </location>
</feature>
<evidence type="ECO:0000256" key="1">
    <source>
        <dbReference type="PROSITE-ProRule" id="PRU00191"/>
    </source>
</evidence>
<feature type="region of interest" description="Disordered" evidence="2">
    <location>
        <begin position="1"/>
        <end position="20"/>
    </location>
</feature>
<accession>A0A6E8VSC2</accession>
<dbReference type="PRINTS" id="PR00401">
    <property type="entry name" value="SH2DOMAIN"/>
</dbReference>
<reference key="1">
    <citation type="journal article" date="2019" name="Genes (Basel)">
        <title>A High-Quality De novo Genome Assembly from a Single Mosquito Using PacBio Sequencing.</title>
        <authorList>
            <person name="Kingan S.B."/>
            <person name="Heaton H."/>
            <person name="Cudini J."/>
            <person name="Lambert C.C."/>
            <person name="Baybayan P."/>
            <person name="Galvin B.D."/>
            <person name="Durbin R."/>
            <person name="Korlach J."/>
            <person name="Lawniczak M.K.N."/>
        </authorList>
    </citation>
    <scope>NUCLEOTIDE SEQUENCE [LARGE SCALE GENOMIC DNA]</scope>
    <source>
        <strain>Mali-NIH</strain>
    </source>
</reference>
<dbReference type="SMART" id="SM00252">
    <property type="entry name" value="SH2"/>
    <property type="match status" value="1"/>
</dbReference>
<dbReference type="Gene3D" id="3.30.505.10">
    <property type="entry name" value="SH2 domain"/>
    <property type="match status" value="1"/>
</dbReference>
<proteinExistence type="predicted"/>
<name>A0A6E8VSC2_ANOCL</name>
<evidence type="ECO:0000313" key="5">
    <source>
        <dbReference type="Proteomes" id="UP001105220"/>
    </source>
</evidence>
<dbReference type="AlphaFoldDB" id="A0A6E8VSC2"/>
<dbReference type="SUPFAM" id="SSF55550">
    <property type="entry name" value="SH2 domain"/>
    <property type="match status" value="1"/>
</dbReference>
<evidence type="ECO:0000313" key="4">
    <source>
        <dbReference type="EnsemblMetazoa" id="ACON006893-PB"/>
    </source>
</evidence>
<dbReference type="PANTHER" id="PTHR15832">
    <property type="entry name" value="SHC (SRC HOMOLOGY DOMAIN C-TERMINAL) ADAPTOR HOMOLOG"/>
    <property type="match status" value="1"/>
</dbReference>
<protein>
    <submittedName>
        <fullName evidence="4">SH2 domain-containing protein</fullName>
    </submittedName>
</protein>
<feature type="compositionally biased region" description="Polar residues" evidence="2">
    <location>
        <begin position="1"/>
        <end position="17"/>
    </location>
</feature>
<dbReference type="InterPro" id="IPR036860">
    <property type="entry name" value="SH2_dom_sf"/>
</dbReference>
<dbReference type="VEuPathDB" id="VectorBase:ACON2_033572"/>
<organism evidence="4 5">
    <name type="scientific">Anopheles coluzzii</name>
    <name type="common">African malaria mosquito</name>
    <dbReference type="NCBI Taxonomy" id="1518534"/>
    <lineage>
        <taxon>Eukaryota</taxon>
        <taxon>Metazoa</taxon>
        <taxon>Ecdysozoa</taxon>
        <taxon>Arthropoda</taxon>
        <taxon>Hexapoda</taxon>
        <taxon>Insecta</taxon>
        <taxon>Pterygota</taxon>
        <taxon>Neoptera</taxon>
        <taxon>Endopterygota</taxon>
        <taxon>Diptera</taxon>
        <taxon>Nematocera</taxon>
        <taxon>Culicoidea</taxon>
        <taxon>Culicidae</taxon>
        <taxon>Anophelinae</taxon>
        <taxon>Anopheles</taxon>
    </lineage>
</organism>
<dbReference type="EnsemblMetazoa" id="ACON006893-RB">
    <property type="protein sequence ID" value="ACON006893-PB"/>
    <property type="gene ID" value="ACON006893"/>
</dbReference>
<dbReference type="VEuPathDB" id="VectorBase:ACON006893"/>
<feature type="compositionally biased region" description="Polar residues" evidence="2">
    <location>
        <begin position="29"/>
        <end position="42"/>
    </location>
</feature>
<dbReference type="InterPro" id="IPR000980">
    <property type="entry name" value="SH2"/>
</dbReference>
<feature type="domain" description="SH2" evidence="3">
    <location>
        <begin position="212"/>
        <end position="305"/>
    </location>
</feature>
<evidence type="ECO:0000259" key="3">
    <source>
        <dbReference type="PROSITE" id="PS50001"/>
    </source>
</evidence>
<feature type="region of interest" description="Disordered" evidence="2">
    <location>
        <begin position="29"/>
        <end position="50"/>
    </location>
</feature>
<dbReference type="Proteomes" id="UP001105220">
    <property type="component" value="Unplaced"/>
</dbReference>
<dbReference type="PANTHER" id="PTHR15832:SF2">
    <property type="entry name" value="SH2 DOMAIN-CONTAINING PROTEIN"/>
    <property type="match status" value="1"/>
</dbReference>